<organism evidence="3 4">
    <name type="scientific">Adineta ricciae</name>
    <name type="common">Rotifer</name>
    <dbReference type="NCBI Taxonomy" id="249248"/>
    <lineage>
        <taxon>Eukaryota</taxon>
        <taxon>Metazoa</taxon>
        <taxon>Spiralia</taxon>
        <taxon>Gnathifera</taxon>
        <taxon>Rotifera</taxon>
        <taxon>Eurotatoria</taxon>
        <taxon>Bdelloidea</taxon>
        <taxon>Adinetida</taxon>
        <taxon>Adinetidae</taxon>
        <taxon>Adineta</taxon>
    </lineage>
</organism>
<gene>
    <name evidence="3" type="ORF">XAT740_LOCUS20380</name>
</gene>
<evidence type="ECO:0000313" key="3">
    <source>
        <dbReference type="EMBL" id="CAF1140231.1"/>
    </source>
</evidence>
<feature type="transmembrane region" description="Helical" evidence="2">
    <location>
        <begin position="39"/>
        <end position="61"/>
    </location>
</feature>
<feature type="compositionally biased region" description="Polar residues" evidence="1">
    <location>
        <begin position="156"/>
        <end position="174"/>
    </location>
</feature>
<feature type="region of interest" description="Disordered" evidence="1">
    <location>
        <begin position="128"/>
        <end position="201"/>
    </location>
</feature>
<feature type="non-terminal residue" evidence="3">
    <location>
        <position position="1"/>
    </location>
</feature>
<protein>
    <submittedName>
        <fullName evidence="3">Uncharacterized protein</fullName>
    </submittedName>
</protein>
<feature type="compositionally biased region" description="Low complexity" evidence="1">
    <location>
        <begin position="134"/>
        <end position="149"/>
    </location>
</feature>
<comment type="caution">
    <text evidence="3">The sequence shown here is derived from an EMBL/GenBank/DDBJ whole genome shotgun (WGS) entry which is preliminary data.</text>
</comment>
<dbReference type="AlphaFoldDB" id="A0A814RY17"/>
<evidence type="ECO:0000256" key="1">
    <source>
        <dbReference type="SAM" id="MobiDB-lite"/>
    </source>
</evidence>
<keyword evidence="2" id="KW-0812">Transmembrane</keyword>
<accession>A0A814RY17</accession>
<sequence length="201" mass="23755">SMSHELKYRDLFEDYEEQRFWCVLRYSPTVEKYTKVIQFIHFAAPFTINLISALLIIINITRQRSVIRHQRRYEQQLLDQFNEHKQLSIEISAADFNTIFYHFIKTILVHACLKSIVFRMSTSRKSSESNQQVDVDAMSQKQQQQADQYANDEIEQQLTGQTTTNTKLHPQQPQHSHEVNLNAMSQKQQQQAEQYAVDESQ</sequence>
<keyword evidence="2" id="KW-0472">Membrane</keyword>
<dbReference type="EMBL" id="CAJNOR010001422">
    <property type="protein sequence ID" value="CAF1140231.1"/>
    <property type="molecule type" value="Genomic_DNA"/>
</dbReference>
<dbReference type="Proteomes" id="UP000663828">
    <property type="component" value="Unassembled WGS sequence"/>
</dbReference>
<reference evidence="3" key="1">
    <citation type="submission" date="2021-02" db="EMBL/GenBank/DDBJ databases">
        <authorList>
            <person name="Nowell W R."/>
        </authorList>
    </citation>
    <scope>NUCLEOTIDE SEQUENCE</scope>
</reference>
<keyword evidence="2" id="KW-1133">Transmembrane helix</keyword>
<keyword evidence="4" id="KW-1185">Reference proteome</keyword>
<evidence type="ECO:0000313" key="4">
    <source>
        <dbReference type="Proteomes" id="UP000663828"/>
    </source>
</evidence>
<proteinExistence type="predicted"/>
<evidence type="ECO:0000256" key="2">
    <source>
        <dbReference type="SAM" id="Phobius"/>
    </source>
</evidence>
<name>A0A814RY17_ADIRI</name>